<comment type="caution">
    <text evidence="12">The sequence shown here is derived from an EMBL/GenBank/DDBJ whole genome shotgun (WGS) entry which is preliminary data.</text>
</comment>
<dbReference type="Pfam" id="PF04073">
    <property type="entry name" value="tRNA_edit"/>
    <property type="match status" value="1"/>
</dbReference>
<dbReference type="Gene3D" id="3.30.930.10">
    <property type="entry name" value="Bira Bifunctional Protein, Domain 2"/>
    <property type="match status" value="2"/>
</dbReference>
<comment type="subunit">
    <text evidence="2 10">Homodimer.</text>
</comment>
<evidence type="ECO:0000313" key="12">
    <source>
        <dbReference type="EMBL" id="GMG87206.1"/>
    </source>
</evidence>
<evidence type="ECO:0000256" key="10">
    <source>
        <dbReference type="HAMAP-Rule" id="MF_01569"/>
    </source>
</evidence>
<dbReference type="GO" id="GO:0016874">
    <property type="term" value="F:ligase activity"/>
    <property type="evidence" value="ECO:0007669"/>
    <property type="project" value="UniProtKB-KW"/>
</dbReference>
<dbReference type="InterPro" id="IPR036621">
    <property type="entry name" value="Anticodon-bd_dom_sf"/>
</dbReference>
<dbReference type="InterPro" id="IPR006195">
    <property type="entry name" value="aa-tRNA-synth_II"/>
</dbReference>
<dbReference type="InterPro" id="IPR002316">
    <property type="entry name" value="Pro-tRNA-ligase_IIa"/>
</dbReference>
<evidence type="ECO:0000256" key="6">
    <source>
        <dbReference type="ARBA" id="ARBA00022840"/>
    </source>
</evidence>
<comment type="domain">
    <text evidence="10">Consists of three domains: the N-terminal catalytic domain, the editing domain and the C-terminal anticodon-binding domain.</text>
</comment>
<comment type="similarity">
    <text evidence="10">Belongs to the class-II aminoacyl-tRNA synthetase family. ProS type 1 subfamily.</text>
</comment>
<keyword evidence="3 10" id="KW-0963">Cytoplasm</keyword>
<dbReference type="InterPro" id="IPR007214">
    <property type="entry name" value="YbaK/aa-tRNA-synth-assoc-dom"/>
</dbReference>
<comment type="catalytic activity">
    <reaction evidence="9 10">
        <text>tRNA(Pro) + L-proline + ATP = L-prolyl-tRNA(Pro) + AMP + diphosphate</text>
        <dbReference type="Rhea" id="RHEA:14305"/>
        <dbReference type="Rhea" id="RHEA-COMP:9700"/>
        <dbReference type="Rhea" id="RHEA-COMP:9702"/>
        <dbReference type="ChEBI" id="CHEBI:30616"/>
        <dbReference type="ChEBI" id="CHEBI:33019"/>
        <dbReference type="ChEBI" id="CHEBI:60039"/>
        <dbReference type="ChEBI" id="CHEBI:78442"/>
        <dbReference type="ChEBI" id="CHEBI:78532"/>
        <dbReference type="ChEBI" id="CHEBI:456215"/>
        <dbReference type="EC" id="6.1.1.15"/>
    </reaction>
</comment>
<dbReference type="SUPFAM" id="SSF55681">
    <property type="entry name" value="Class II aaRS and biotin synthetases"/>
    <property type="match status" value="1"/>
</dbReference>
<keyword evidence="5 10" id="KW-0547">Nucleotide-binding</keyword>
<dbReference type="PRINTS" id="PR01046">
    <property type="entry name" value="TRNASYNTHPRO"/>
</dbReference>
<dbReference type="HAMAP" id="MF_01569">
    <property type="entry name" value="Pro_tRNA_synth_type1"/>
    <property type="match status" value="1"/>
</dbReference>
<evidence type="ECO:0000256" key="9">
    <source>
        <dbReference type="ARBA" id="ARBA00047671"/>
    </source>
</evidence>
<dbReference type="Pfam" id="PF00587">
    <property type="entry name" value="tRNA-synt_2b"/>
    <property type="match status" value="1"/>
</dbReference>
<feature type="domain" description="Aminoacyl-transfer RNA synthetases class-II family profile" evidence="11">
    <location>
        <begin position="38"/>
        <end position="470"/>
    </location>
</feature>
<keyword evidence="7 10" id="KW-0648">Protein biosynthesis</keyword>
<organism evidence="12 13">
    <name type="scientific">Biformimicrobium ophioploci</name>
    <dbReference type="NCBI Taxonomy" id="3036711"/>
    <lineage>
        <taxon>Bacteria</taxon>
        <taxon>Pseudomonadati</taxon>
        <taxon>Pseudomonadota</taxon>
        <taxon>Gammaproteobacteria</taxon>
        <taxon>Cellvibrionales</taxon>
        <taxon>Microbulbiferaceae</taxon>
        <taxon>Biformimicrobium</taxon>
    </lineage>
</organism>
<dbReference type="InterPro" id="IPR002314">
    <property type="entry name" value="aa-tRNA-synt_IIb"/>
</dbReference>
<dbReference type="Pfam" id="PF03129">
    <property type="entry name" value="HGTP_anticodon"/>
    <property type="match status" value="1"/>
</dbReference>
<keyword evidence="8 10" id="KW-0030">Aminoacyl-tRNA synthetase</keyword>
<dbReference type="SUPFAM" id="SSF55826">
    <property type="entry name" value="YbaK/ProRS associated domain"/>
    <property type="match status" value="1"/>
</dbReference>
<dbReference type="Gene3D" id="3.40.50.800">
    <property type="entry name" value="Anticodon-binding domain"/>
    <property type="match status" value="1"/>
</dbReference>
<evidence type="ECO:0000256" key="5">
    <source>
        <dbReference type="ARBA" id="ARBA00022741"/>
    </source>
</evidence>
<dbReference type="PANTHER" id="PTHR42753">
    <property type="entry name" value="MITOCHONDRIAL RIBOSOME PROTEIN L39/PROLYL-TRNA LIGASE FAMILY MEMBER"/>
    <property type="match status" value="1"/>
</dbReference>
<dbReference type="CDD" id="cd00861">
    <property type="entry name" value="ProRS_anticodon_short"/>
    <property type="match status" value="1"/>
</dbReference>
<evidence type="ECO:0000256" key="1">
    <source>
        <dbReference type="ARBA" id="ARBA00004496"/>
    </source>
</evidence>
<dbReference type="InterPro" id="IPR050062">
    <property type="entry name" value="Pro-tRNA_synthetase"/>
</dbReference>
<name>A0ABQ6LYN1_9GAMM</name>
<dbReference type="InterPro" id="IPR044140">
    <property type="entry name" value="ProRS_anticodon_short"/>
</dbReference>
<keyword evidence="6 10" id="KW-0067">ATP-binding</keyword>
<sequence length="576" mass="63459">MRASRYLVATKKETPSDAVVISHQLMLRAGMIRKLASGLYTWMPTGLRVLRKVEQIVREEMNRAGCQEVLMPVVQPAEIWEESGRWQQYGPELLRLQDRHNNPFCLGPTHEEVITDLIRNEISSYRQLPANFYQIQTKFRDEIRPRFGVMRAREFTMKDAYSFHTTQDCLQQTYDQMHTAYCKVFDRIGLDYRPVLADTGSIGGSTSHEFHVLAESGEDDIAFSSESRYAANVELAEAIAPAGERPAPAAELAEVHTPGQKTIADVCAFLGEEAAGSVKSLIVLGEADEEGQQPLVALILRGDHELNELKAEKLPGIASPLEFAPEARIAEELGCGIGSLGPIGLQIPMVIDRSAAHLADFTCGANKDDYHYTGANWGRDAEAQRIEDIRNVEAGDPSPDGKGTLEIKRGIEVGHIFQLGDKYSKALNASVLNEQGKDTIMTMGCYGIGVSRIVAAAIEQNHDDAGIIWPQAIAPFQLALVPINIQKSDAVREKCEALYEQLTAAGYDVLLMDEPKARLGVMLADTELMGIPHRLVIGDRGLEKGTVEYKGRRDAESTDVAAGDVEAFILEKLNNQ</sequence>
<dbReference type="CDD" id="cd00779">
    <property type="entry name" value="ProRS_core_prok"/>
    <property type="match status" value="1"/>
</dbReference>
<keyword evidence="13" id="KW-1185">Reference proteome</keyword>
<dbReference type="InterPro" id="IPR033730">
    <property type="entry name" value="ProRS_core_prok"/>
</dbReference>
<evidence type="ECO:0000256" key="4">
    <source>
        <dbReference type="ARBA" id="ARBA00022598"/>
    </source>
</evidence>
<dbReference type="RefSeq" id="WP_285763842.1">
    <property type="nucleotide sequence ID" value="NZ_BSYJ01000003.1"/>
</dbReference>
<evidence type="ECO:0000313" key="13">
    <source>
        <dbReference type="Proteomes" id="UP001224392"/>
    </source>
</evidence>
<keyword evidence="4 10" id="KW-0436">Ligase</keyword>
<dbReference type="PANTHER" id="PTHR42753:SF2">
    <property type="entry name" value="PROLINE--TRNA LIGASE"/>
    <property type="match status" value="1"/>
</dbReference>
<dbReference type="EMBL" id="BSYJ01000003">
    <property type="protein sequence ID" value="GMG87206.1"/>
    <property type="molecule type" value="Genomic_DNA"/>
</dbReference>
<dbReference type="SUPFAM" id="SSF52954">
    <property type="entry name" value="Class II aaRS ABD-related"/>
    <property type="match status" value="1"/>
</dbReference>
<dbReference type="PROSITE" id="PS50862">
    <property type="entry name" value="AA_TRNA_LIGASE_II"/>
    <property type="match status" value="1"/>
</dbReference>
<dbReference type="NCBIfam" id="TIGR00409">
    <property type="entry name" value="proS_fam_II"/>
    <property type="match status" value="1"/>
</dbReference>
<evidence type="ECO:0000256" key="7">
    <source>
        <dbReference type="ARBA" id="ARBA00022917"/>
    </source>
</evidence>
<dbReference type="PIRSF" id="PIRSF001535">
    <property type="entry name" value="ProRS_1"/>
    <property type="match status" value="1"/>
</dbReference>
<evidence type="ECO:0000256" key="2">
    <source>
        <dbReference type="ARBA" id="ARBA00011738"/>
    </source>
</evidence>
<proteinExistence type="inferred from homology"/>
<dbReference type="NCBIfam" id="NF006625">
    <property type="entry name" value="PRK09194.1"/>
    <property type="match status" value="1"/>
</dbReference>
<reference evidence="12 13" key="1">
    <citation type="submission" date="2023-04" db="EMBL/GenBank/DDBJ databases">
        <title>Marinobulbifer ophiurae gen. nov., sp. Nov., isolate from tissue of brittle star Ophioplocus japonicus.</title>
        <authorList>
            <person name="Kawano K."/>
            <person name="Sawayama S."/>
            <person name="Nakagawa S."/>
        </authorList>
    </citation>
    <scope>NUCLEOTIDE SEQUENCE [LARGE SCALE GENOMIC DNA]</scope>
    <source>
        <strain evidence="12 13">NKW57</strain>
    </source>
</reference>
<dbReference type="Proteomes" id="UP001224392">
    <property type="component" value="Unassembled WGS sequence"/>
</dbReference>
<evidence type="ECO:0000259" key="11">
    <source>
        <dbReference type="PROSITE" id="PS50862"/>
    </source>
</evidence>
<evidence type="ECO:0000256" key="8">
    <source>
        <dbReference type="ARBA" id="ARBA00023146"/>
    </source>
</evidence>
<comment type="function">
    <text evidence="10">Catalyzes the attachment of proline to tRNA(Pro) in a two-step reaction: proline is first activated by ATP to form Pro-AMP and then transferred to the acceptor end of tRNA(Pro). As ProRS can inadvertently accommodate and process non-cognate amino acids such as alanine and cysteine, to avoid such errors it has two additional distinct editing activities against alanine. One activity is designated as 'pretransfer' editing and involves the tRNA(Pro)-independent hydrolysis of activated Ala-AMP. The other activity is designated 'posttransfer' editing and involves deacylation of mischarged Ala-tRNA(Pro). The misacylated Cys-tRNA(Pro) is not edited by ProRS.</text>
</comment>
<dbReference type="Gene3D" id="3.90.960.10">
    <property type="entry name" value="YbaK/aminoacyl-tRNA synthetase-associated domain"/>
    <property type="match status" value="1"/>
</dbReference>
<dbReference type="EC" id="6.1.1.15" evidence="10"/>
<dbReference type="InterPro" id="IPR004154">
    <property type="entry name" value="Anticodon-bd"/>
</dbReference>
<dbReference type="InterPro" id="IPR004500">
    <property type="entry name" value="Pro-tRNA-synth_IIa_bac-type"/>
</dbReference>
<dbReference type="InterPro" id="IPR045864">
    <property type="entry name" value="aa-tRNA-synth_II/BPL/LPL"/>
</dbReference>
<accession>A0ABQ6LYN1</accession>
<evidence type="ECO:0000256" key="3">
    <source>
        <dbReference type="ARBA" id="ARBA00022490"/>
    </source>
</evidence>
<dbReference type="CDD" id="cd04334">
    <property type="entry name" value="ProRS-INS"/>
    <property type="match status" value="1"/>
</dbReference>
<gene>
    <name evidence="10" type="primary">proS</name>
    <name evidence="12" type="ORF">MNKW57_15270</name>
</gene>
<comment type="subcellular location">
    <subcellularLocation>
        <location evidence="1 10">Cytoplasm</location>
    </subcellularLocation>
</comment>
<protein>
    <recommendedName>
        <fullName evidence="10">Proline--tRNA ligase</fullName>
        <ecNumber evidence="10">6.1.1.15</ecNumber>
    </recommendedName>
    <alternativeName>
        <fullName evidence="10">Prolyl-tRNA synthetase</fullName>
        <shortName evidence="10">ProRS</shortName>
    </alternativeName>
</protein>
<dbReference type="InterPro" id="IPR023717">
    <property type="entry name" value="Pro-tRNA-Synthase_IIa_type1"/>
</dbReference>
<dbReference type="InterPro" id="IPR036754">
    <property type="entry name" value="YbaK/aa-tRNA-synt-asso_dom_sf"/>
</dbReference>